<evidence type="ECO:0000313" key="2">
    <source>
        <dbReference type="EMBL" id="CAA7032798.1"/>
    </source>
</evidence>
<dbReference type="SUPFAM" id="SSF54001">
    <property type="entry name" value="Cysteine proteinases"/>
    <property type="match status" value="1"/>
</dbReference>
<dbReference type="Gene3D" id="3.90.70.10">
    <property type="entry name" value="Cysteine proteinases"/>
    <property type="match status" value="1"/>
</dbReference>
<dbReference type="PROSITE" id="PS00639">
    <property type="entry name" value="THIOL_PROTEASE_HIS"/>
    <property type="match status" value="1"/>
</dbReference>
<gene>
    <name evidence="2" type="ORF">MERR_LOCUS20033</name>
</gene>
<organism evidence="2 3">
    <name type="scientific">Microthlaspi erraticum</name>
    <dbReference type="NCBI Taxonomy" id="1685480"/>
    <lineage>
        <taxon>Eukaryota</taxon>
        <taxon>Viridiplantae</taxon>
        <taxon>Streptophyta</taxon>
        <taxon>Embryophyta</taxon>
        <taxon>Tracheophyta</taxon>
        <taxon>Spermatophyta</taxon>
        <taxon>Magnoliopsida</taxon>
        <taxon>eudicotyledons</taxon>
        <taxon>Gunneridae</taxon>
        <taxon>Pentapetalae</taxon>
        <taxon>rosids</taxon>
        <taxon>malvids</taxon>
        <taxon>Brassicales</taxon>
        <taxon>Brassicaceae</taxon>
        <taxon>Coluteocarpeae</taxon>
        <taxon>Microthlaspi</taxon>
    </lineage>
</organism>
<dbReference type="GO" id="GO:0008234">
    <property type="term" value="F:cysteine-type peptidase activity"/>
    <property type="evidence" value="ECO:0007669"/>
    <property type="project" value="InterPro"/>
</dbReference>
<dbReference type="InterPro" id="IPR000668">
    <property type="entry name" value="Peptidase_C1A_C"/>
</dbReference>
<dbReference type="EMBL" id="CACVBM020001128">
    <property type="protein sequence ID" value="CAA7032798.1"/>
    <property type="molecule type" value="Genomic_DNA"/>
</dbReference>
<keyword evidence="3" id="KW-1185">Reference proteome</keyword>
<dbReference type="InterPro" id="IPR038765">
    <property type="entry name" value="Papain-like_cys_pep_sf"/>
</dbReference>
<dbReference type="Pfam" id="PF00112">
    <property type="entry name" value="Peptidase_C1"/>
    <property type="match status" value="1"/>
</dbReference>
<sequence>MDSDGGSGTIGGGIGMAGGDGGIGMAGGSRGRNELKLEAESRRKAQQRLPQAVGLPPLRVFADGSTFIKDCSNSHSDLFDEIVDQTTDICWALVLALILQYAYNKDRPRNQRETLDVEGFARKVKLTNEEILAHKKLDSKAMAVGSLKKAMNHISSVGIERADGRKRPGQDVFTVKGVFVPEEIVQLFDKYGPLGITVDLTPGLLQLKEGIYMVPKPRDGVLRHALTIVGYGMTKDDKIFFGVINTWGERWGVKGHGRIMIEGTTDDIFFLGELK</sequence>
<comment type="caution">
    <text evidence="2">The sequence shown here is derived from an EMBL/GenBank/DDBJ whole genome shotgun (WGS) entry which is preliminary data.</text>
</comment>
<evidence type="ECO:0000259" key="1">
    <source>
        <dbReference type="Pfam" id="PF00112"/>
    </source>
</evidence>
<protein>
    <recommendedName>
        <fullName evidence="1">Peptidase C1A papain C-terminal domain-containing protein</fullName>
    </recommendedName>
</protein>
<accession>A0A6D2IZY1</accession>
<dbReference type="OrthoDB" id="1106064at2759"/>
<dbReference type="GO" id="GO:0006508">
    <property type="term" value="P:proteolysis"/>
    <property type="evidence" value="ECO:0007669"/>
    <property type="project" value="InterPro"/>
</dbReference>
<dbReference type="Proteomes" id="UP000467841">
    <property type="component" value="Unassembled WGS sequence"/>
</dbReference>
<dbReference type="InterPro" id="IPR025660">
    <property type="entry name" value="Pept_his_AS"/>
</dbReference>
<reference evidence="2" key="1">
    <citation type="submission" date="2020-01" db="EMBL/GenBank/DDBJ databases">
        <authorList>
            <person name="Mishra B."/>
        </authorList>
    </citation>
    <scope>NUCLEOTIDE SEQUENCE [LARGE SCALE GENOMIC DNA]</scope>
</reference>
<feature type="domain" description="Peptidase C1A papain C-terminal" evidence="1">
    <location>
        <begin position="182"/>
        <end position="260"/>
    </location>
</feature>
<proteinExistence type="predicted"/>
<evidence type="ECO:0000313" key="3">
    <source>
        <dbReference type="Proteomes" id="UP000467841"/>
    </source>
</evidence>
<name>A0A6D2IZY1_9BRAS</name>
<dbReference type="AlphaFoldDB" id="A0A6D2IZY1"/>